<dbReference type="Proteomes" id="UP000249061">
    <property type="component" value="Unassembled WGS sequence"/>
</dbReference>
<accession>A0A2W5T6Z3</accession>
<reference evidence="1 2" key="1">
    <citation type="submission" date="2017-08" db="EMBL/GenBank/DDBJ databases">
        <title>Infants hospitalized years apart are colonized by the same room-sourced microbial strains.</title>
        <authorList>
            <person name="Brooks B."/>
            <person name="Olm M.R."/>
            <person name="Firek B.A."/>
            <person name="Baker R."/>
            <person name="Thomas B.C."/>
            <person name="Morowitz M.J."/>
            <person name="Banfield J.F."/>
        </authorList>
    </citation>
    <scope>NUCLEOTIDE SEQUENCE [LARGE SCALE GENOMIC DNA]</scope>
    <source>
        <strain evidence="1">S2_003_000_R2_14</strain>
    </source>
</reference>
<dbReference type="AlphaFoldDB" id="A0A2W5T6Z3"/>
<proteinExistence type="predicted"/>
<dbReference type="EMBL" id="QFQP01000027">
    <property type="protein sequence ID" value="PZR08066.1"/>
    <property type="molecule type" value="Genomic_DNA"/>
</dbReference>
<comment type="caution">
    <text evidence="1">The sequence shown here is derived from an EMBL/GenBank/DDBJ whole genome shotgun (WGS) entry which is preliminary data.</text>
</comment>
<name>A0A2W5T6Z3_9BACT</name>
<evidence type="ECO:0000313" key="1">
    <source>
        <dbReference type="EMBL" id="PZR08066.1"/>
    </source>
</evidence>
<gene>
    <name evidence="1" type="ORF">DI536_25875</name>
</gene>
<evidence type="ECO:0000313" key="2">
    <source>
        <dbReference type="Proteomes" id="UP000249061"/>
    </source>
</evidence>
<sequence length="287" mass="29761">MRFNGDERAVLLSFSGFTRDVPTTGTRLIPYRGRLYFGGAMNLWAVPLDGGAPESLVRARIRGGSLSVALVGDDGIYFRETNQSLGVDVKHVGLGGAGPGEDPGAWVLVDGGVDAGVADAGRDDAGVDAGMNGPPPEAPGVTVLRSGFVLSGTTNVAIANEAVYWFTNGLLGGTVWSAPFNGGPEREVVRFPSNGGATDLASDGRDVLYLVSTNTGGLLYRIDDDTATKLVQLGLLDSGTPRVLRLDATSAWFFAGGGTLSRLHRVQRLRGVDGGVTIDAGTRDAGP</sequence>
<protein>
    <submittedName>
        <fullName evidence="1">Uncharacterized protein</fullName>
    </submittedName>
</protein>
<organism evidence="1 2">
    <name type="scientific">Archangium gephyra</name>
    <dbReference type="NCBI Taxonomy" id="48"/>
    <lineage>
        <taxon>Bacteria</taxon>
        <taxon>Pseudomonadati</taxon>
        <taxon>Myxococcota</taxon>
        <taxon>Myxococcia</taxon>
        <taxon>Myxococcales</taxon>
        <taxon>Cystobacterineae</taxon>
        <taxon>Archangiaceae</taxon>
        <taxon>Archangium</taxon>
    </lineage>
</organism>